<organism evidence="1 2">
    <name type="scientific">Nibea albiflora</name>
    <name type="common">Yellow drum</name>
    <name type="synonym">Corvina albiflora</name>
    <dbReference type="NCBI Taxonomy" id="240163"/>
    <lineage>
        <taxon>Eukaryota</taxon>
        <taxon>Metazoa</taxon>
        <taxon>Chordata</taxon>
        <taxon>Craniata</taxon>
        <taxon>Vertebrata</taxon>
        <taxon>Euteleostomi</taxon>
        <taxon>Actinopterygii</taxon>
        <taxon>Neopterygii</taxon>
        <taxon>Teleostei</taxon>
        <taxon>Neoteleostei</taxon>
        <taxon>Acanthomorphata</taxon>
        <taxon>Eupercaria</taxon>
        <taxon>Sciaenidae</taxon>
        <taxon>Nibea</taxon>
    </lineage>
</organism>
<gene>
    <name evidence="1" type="primary">COL4A3BP.2</name>
    <name evidence="1" type="ORF">GBF38_009606</name>
</gene>
<keyword evidence="2" id="KW-1185">Reference proteome</keyword>
<evidence type="ECO:0000313" key="1">
    <source>
        <dbReference type="EMBL" id="KAG8010508.1"/>
    </source>
</evidence>
<proteinExistence type="predicted"/>
<name>A0ACB7F7S8_NIBAL</name>
<dbReference type="EMBL" id="CM024803">
    <property type="protein sequence ID" value="KAG8010508.1"/>
    <property type="molecule type" value="Genomic_DNA"/>
</dbReference>
<accession>A0ACB7F7S8</accession>
<comment type="caution">
    <text evidence="1">The sequence shown here is derived from an EMBL/GenBank/DDBJ whole genome shotgun (WGS) entry which is preliminary data.</text>
</comment>
<evidence type="ECO:0000313" key="2">
    <source>
        <dbReference type="Proteomes" id="UP000805704"/>
    </source>
</evidence>
<keyword evidence="1" id="KW-0176">Collagen</keyword>
<reference evidence="1" key="1">
    <citation type="submission" date="2020-04" db="EMBL/GenBank/DDBJ databases">
        <title>A chromosome-scale assembly and high-density genetic map of the yellow drum (Nibea albiflora) genome.</title>
        <authorList>
            <person name="Xu D."/>
            <person name="Zhang W."/>
            <person name="Chen R."/>
            <person name="Tan P."/>
            <person name="Wang L."/>
            <person name="Song H."/>
            <person name="Tian L."/>
            <person name="Zhu Q."/>
            <person name="Wang B."/>
        </authorList>
    </citation>
    <scope>NUCLEOTIDE SEQUENCE</scope>
    <source>
        <strain evidence="1">ZJHYS-2018</strain>
    </source>
</reference>
<sequence>MSDNQSWNSSGSEEDMEPREEPGHLVGIVDLSGVLSKWTNYIHGWQDRWVVLKNNTLSYYKSQDETEYGCRGSLCLSKAVITPHEFDECRLDISVNDSVWYLRAQDPEHRLQWIDSIELHRADSGYGSESSLRRHGSMLSLTSATSGYSATSTSSFKKGHSLREKLAEMETFRDILCRQVDTLQKYFDGCADAVSKDELQRDKIVEDDEDDFPNTRTDGEFLHNNNGSKEKLFQSLSPKGINGIDFKGEAITFKATTAGILATLSHCIDLMVKREDSWQKRLDKEMEKRRRIEEGYKSALNELKKKSHFGGPDYEEGPNSLINEDEFFDAVEAALDRQDKIEEQSQTEKTRIQRSSPVPPGDVYSCPGSHRFSDKVVEEMVQNHMTYSLQDVGGDANWQLVVEEGEMKVYRREVEENGIVLDPLKATHSVKGVTGHEVCHYFWDTAYRNDWETTIENFNVVEMLSDNAAIIYQTHKRVWPASQRDVLYLSAMRKILANNENDPDTWLVCNFSVDHDDAQPSSRCVRAKINIGMICQTLVSPPEGDKEISRDNILCKITYVANGVCPAEY</sequence>
<dbReference type="Proteomes" id="UP000805704">
    <property type="component" value="Chromosome 15"/>
</dbReference>
<protein>
    <submittedName>
        <fullName evidence="1">Collagen type IV alpha-3-binding protein</fullName>
    </submittedName>
</protein>
<feature type="non-terminal residue" evidence="1">
    <location>
        <position position="569"/>
    </location>
</feature>